<comment type="catalytic activity">
    <reaction evidence="2">
        <text>N(6)-D-ribulosyl-L-lysyl-[protein] + ATP = N(6)-(3-O-phospho-D-ribulosyl)-L-lysyl-[protein] + ADP + H(+)</text>
        <dbReference type="Rhea" id="RHEA:48432"/>
        <dbReference type="Rhea" id="RHEA-COMP:12103"/>
        <dbReference type="Rhea" id="RHEA-COMP:12104"/>
        <dbReference type="ChEBI" id="CHEBI:15378"/>
        <dbReference type="ChEBI" id="CHEBI:30616"/>
        <dbReference type="ChEBI" id="CHEBI:90418"/>
        <dbReference type="ChEBI" id="CHEBI:90420"/>
        <dbReference type="ChEBI" id="CHEBI:456216"/>
        <dbReference type="EC" id="2.7.1.172"/>
    </reaction>
    <physiologicalReaction direction="left-to-right" evidence="2">
        <dbReference type="Rhea" id="RHEA:48433"/>
    </physiologicalReaction>
</comment>
<keyword evidence="3" id="KW-0808">Transferase</keyword>
<sequence length="263" mass="30391">MSQHPNLDDNVLAEFPEGSSVFSVKSFFMKSQSGDTGRRMMEGSYASEEIFYKYIPEHVPKPLAWGHYQSNPSTWFYLCEFHDMVEDVPEPDGFVNIIAQVHKESMGKSEKFGFHLPTHLANIPNDNSWQDSWESWFTKAMQKMLQVEENSHGKDKELEKLKEGLFEKVIPRLLRPLETGGRSIKPCLLHSDLWPGNAMPDANTDEIIIFDSCAFWGHNEADLGSWRAPRYKMGRLFLKQYQRVMGMSEPKGDWDDRNALYAM</sequence>
<dbReference type="Pfam" id="PF03881">
    <property type="entry name" value="Fructosamin_kin"/>
    <property type="match status" value="1"/>
</dbReference>
<dbReference type="EC" id="2.7.1.172" evidence="1"/>
<comment type="caution">
    <text evidence="4">The sequence shown here is derived from an EMBL/GenBank/DDBJ whole genome shotgun (WGS) entry which is preliminary data.</text>
</comment>
<dbReference type="PANTHER" id="PTHR12149">
    <property type="entry name" value="FRUCTOSAMINE 3 KINASE-RELATED PROTEIN"/>
    <property type="match status" value="1"/>
</dbReference>
<comment type="similarity">
    <text evidence="3">Belongs to the fructosamine kinase family.</text>
</comment>
<dbReference type="Gene3D" id="3.90.1200.10">
    <property type="match status" value="1"/>
</dbReference>
<evidence type="ECO:0000256" key="2">
    <source>
        <dbReference type="ARBA" id="ARBA00048655"/>
    </source>
</evidence>
<reference evidence="4" key="1">
    <citation type="journal article" date="2023" name="Genome Biol. Evol.">
        <title>First Whole Genome Sequence and Flow Cytometry Genome Size Data for the Lichen-Forming Fungus Ramalina farinacea (Ascomycota).</title>
        <authorList>
            <person name="Llewellyn T."/>
            <person name="Mian S."/>
            <person name="Hill R."/>
            <person name="Leitch I.J."/>
            <person name="Gaya E."/>
        </authorList>
    </citation>
    <scope>NUCLEOTIDE SEQUENCE</scope>
    <source>
        <strain evidence="4">LIQ254RAFAR</strain>
    </source>
</reference>
<organism evidence="4 5">
    <name type="scientific">Ramalina farinacea</name>
    <dbReference type="NCBI Taxonomy" id="258253"/>
    <lineage>
        <taxon>Eukaryota</taxon>
        <taxon>Fungi</taxon>
        <taxon>Dikarya</taxon>
        <taxon>Ascomycota</taxon>
        <taxon>Pezizomycotina</taxon>
        <taxon>Lecanoromycetes</taxon>
        <taxon>OSLEUM clade</taxon>
        <taxon>Lecanoromycetidae</taxon>
        <taxon>Lecanorales</taxon>
        <taxon>Lecanorineae</taxon>
        <taxon>Ramalinaceae</taxon>
        <taxon>Ramalina</taxon>
    </lineage>
</organism>
<dbReference type="InterPro" id="IPR016477">
    <property type="entry name" value="Fructo-/Ketosamine-3-kinase"/>
</dbReference>
<dbReference type="Proteomes" id="UP001161017">
    <property type="component" value="Unassembled WGS sequence"/>
</dbReference>
<accession>A0AA43QFM5</accession>
<dbReference type="AlphaFoldDB" id="A0AA43QFM5"/>
<proteinExistence type="inferred from homology"/>
<keyword evidence="3" id="KW-0418">Kinase</keyword>
<gene>
    <name evidence="4" type="ORF">OHK93_003856</name>
</gene>
<dbReference type="GO" id="GO:0102193">
    <property type="term" value="F:protein-ribulosamine 3-kinase activity"/>
    <property type="evidence" value="ECO:0007669"/>
    <property type="project" value="UniProtKB-EC"/>
</dbReference>
<dbReference type="PIRSF" id="PIRSF006221">
    <property type="entry name" value="Ketosamine-3-kinase"/>
    <property type="match status" value="1"/>
</dbReference>
<evidence type="ECO:0000313" key="4">
    <source>
        <dbReference type="EMBL" id="MDI1485667.1"/>
    </source>
</evidence>
<dbReference type="PANTHER" id="PTHR12149:SF8">
    <property type="entry name" value="PROTEIN-RIBULOSAMINE 3-KINASE"/>
    <property type="match status" value="1"/>
</dbReference>
<evidence type="ECO:0000256" key="3">
    <source>
        <dbReference type="PIRNR" id="PIRNR006221"/>
    </source>
</evidence>
<dbReference type="SUPFAM" id="SSF56112">
    <property type="entry name" value="Protein kinase-like (PK-like)"/>
    <property type="match status" value="1"/>
</dbReference>
<keyword evidence="5" id="KW-1185">Reference proteome</keyword>
<evidence type="ECO:0000256" key="1">
    <source>
        <dbReference type="ARBA" id="ARBA00011961"/>
    </source>
</evidence>
<dbReference type="GO" id="GO:0016301">
    <property type="term" value="F:kinase activity"/>
    <property type="evidence" value="ECO:0007669"/>
    <property type="project" value="UniProtKB-UniRule"/>
</dbReference>
<dbReference type="EMBL" id="JAPUFD010000002">
    <property type="protein sequence ID" value="MDI1485667.1"/>
    <property type="molecule type" value="Genomic_DNA"/>
</dbReference>
<name>A0AA43QFM5_9LECA</name>
<dbReference type="InterPro" id="IPR011009">
    <property type="entry name" value="Kinase-like_dom_sf"/>
</dbReference>
<protein>
    <recommendedName>
        <fullName evidence="1">protein-ribulosamine 3-kinase</fullName>
        <ecNumber evidence="1">2.7.1.172</ecNumber>
    </recommendedName>
</protein>
<evidence type="ECO:0000313" key="5">
    <source>
        <dbReference type="Proteomes" id="UP001161017"/>
    </source>
</evidence>